<dbReference type="VEuPathDB" id="FungiDB:VP01_448g3"/>
<reference evidence="2 3" key="1">
    <citation type="submission" date="2015-08" db="EMBL/GenBank/DDBJ databases">
        <title>Next Generation Sequencing and Analysis of the Genome of Puccinia sorghi L Schw, the Causal Agent of Maize Common Rust.</title>
        <authorList>
            <person name="Rochi L."/>
            <person name="Burguener G."/>
            <person name="Darino M."/>
            <person name="Turjanski A."/>
            <person name="Kreff E."/>
            <person name="Dieguez M.J."/>
            <person name="Sacco F."/>
        </authorList>
    </citation>
    <scope>NUCLEOTIDE SEQUENCE [LARGE SCALE GENOMIC DNA]</scope>
    <source>
        <strain evidence="2 3">RO10H11247</strain>
    </source>
</reference>
<keyword evidence="1" id="KW-0812">Transmembrane</keyword>
<protein>
    <submittedName>
        <fullName evidence="2">Uncharacterized protein</fullName>
    </submittedName>
</protein>
<keyword evidence="1" id="KW-0472">Membrane</keyword>
<sequence>MILGFPSWGIIFSLRTFVQYPGFSFCVYCLFNKLNFCAHPTQQDHTTCATPGGLTAVTSYSRTTRQHDCHWRDQAFISQSTTTTNVSYLDARNNIHLATRATKIRRKIIKDIILRDLIEDKQAGIMLYNNSCKDYPYKKRERDKLNLISLDDWTLVGLTGGNYWVSLRLENELRKAPRGEKMLSFKAVLGPLGRTHGAGELLALWHHVVCHMLWLVTPCVLVTYNRSVIFFRLNARDSPPLRTLRGELVPQKTFVIHAAPCPMSHQAQSSLKRSRQLPLVPCLLLIPSSLCSHLRVCVLDRFHCLFVLCCFFLLLLSYYLDPLGISDFSPCFSCLSLLDRTH</sequence>
<feature type="transmembrane region" description="Helical" evidence="1">
    <location>
        <begin position="204"/>
        <end position="224"/>
    </location>
</feature>
<evidence type="ECO:0000313" key="2">
    <source>
        <dbReference type="EMBL" id="KNZ50322.1"/>
    </source>
</evidence>
<dbReference type="EMBL" id="LAVV01009601">
    <property type="protein sequence ID" value="KNZ50322.1"/>
    <property type="molecule type" value="Genomic_DNA"/>
</dbReference>
<comment type="caution">
    <text evidence="2">The sequence shown here is derived from an EMBL/GenBank/DDBJ whole genome shotgun (WGS) entry which is preliminary data.</text>
</comment>
<dbReference type="Proteomes" id="UP000037035">
    <property type="component" value="Unassembled WGS sequence"/>
</dbReference>
<feature type="transmembrane region" description="Helical" evidence="1">
    <location>
        <begin position="302"/>
        <end position="320"/>
    </location>
</feature>
<accession>A0A0L6UQ11</accession>
<proteinExistence type="predicted"/>
<name>A0A0L6UQ11_9BASI</name>
<organism evidence="2 3">
    <name type="scientific">Puccinia sorghi</name>
    <dbReference type="NCBI Taxonomy" id="27349"/>
    <lineage>
        <taxon>Eukaryota</taxon>
        <taxon>Fungi</taxon>
        <taxon>Dikarya</taxon>
        <taxon>Basidiomycota</taxon>
        <taxon>Pucciniomycotina</taxon>
        <taxon>Pucciniomycetes</taxon>
        <taxon>Pucciniales</taxon>
        <taxon>Pucciniaceae</taxon>
        <taxon>Puccinia</taxon>
    </lineage>
</organism>
<evidence type="ECO:0000256" key="1">
    <source>
        <dbReference type="SAM" id="Phobius"/>
    </source>
</evidence>
<gene>
    <name evidence="2" type="ORF">VP01_448g3</name>
</gene>
<evidence type="ECO:0000313" key="3">
    <source>
        <dbReference type="Proteomes" id="UP000037035"/>
    </source>
</evidence>
<dbReference type="AlphaFoldDB" id="A0A0L6UQ11"/>
<keyword evidence="3" id="KW-1185">Reference proteome</keyword>
<keyword evidence="1" id="KW-1133">Transmembrane helix</keyword>